<dbReference type="InterPro" id="IPR050216">
    <property type="entry name" value="LRR_domain-containing"/>
</dbReference>
<dbReference type="Gene3D" id="3.80.10.10">
    <property type="entry name" value="Ribonuclease Inhibitor"/>
    <property type="match status" value="2"/>
</dbReference>
<evidence type="ECO:0000256" key="2">
    <source>
        <dbReference type="ARBA" id="ARBA00022737"/>
    </source>
</evidence>
<name>A0AAD8NSR0_TARER</name>
<proteinExistence type="predicted"/>
<comment type="caution">
    <text evidence="3">The sequence shown here is derived from an EMBL/GenBank/DDBJ whole genome shotgun (WGS) entry which is preliminary data.</text>
</comment>
<dbReference type="EMBL" id="JAUHHV010000007">
    <property type="protein sequence ID" value="KAK1419912.1"/>
    <property type="molecule type" value="Genomic_DNA"/>
</dbReference>
<gene>
    <name evidence="3" type="ORF">QVD17_29349</name>
</gene>
<evidence type="ECO:0000313" key="3">
    <source>
        <dbReference type="EMBL" id="KAK1419912.1"/>
    </source>
</evidence>
<evidence type="ECO:0000313" key="4">
    <source>
        <dbReference type="Proteomes" id="UP001229421"/>
    </source>
</evidence>
<dbReference type="SUPFAM" id="SSF52058">
    <property type="entry name" value="L domain-like"/>
    <property type="match status" value="1"/>
</dbReference>
<organism evidence="3 4">
    <name type="scientific">Tagetes erecta</name>
    <name type="common">African marigold</name>
    <dbReference type="NCBI Taxonomy" id="13708"/>
    <lineage>
        <taxon>Eukaryota</taxon>
        <taxon>Viridiplantae</taxon>
        <taxon>Streptophyta</taxon>
        <taxon>Embryophyta</taxon>
        <taxon>Tracheophyta</taxon>
        <taxon>Spermatophyta</taxon>
        <taxon>Magnoliopsida</taxon>
        <taxon>eudicotyledons</taxon>
        <taxon>Gunneridae</taxon>
        <taxon>Pentapetalae</taxon>
        <taxon>asterids</taxon>
        <taxon>campanulids</taxon>
        <taxon>Asterales</taxon>
        <taxon>Asteraceae</taxon>
        <taxon>Asteroideae</taxon>
        <taxon>Heliantheae alliance</taxon>
        <taxon>Tageteae</taxon>
        <taxon>Tagetes</taxon>
    </lineage>
</organism>
<dbReference type="InterPro" id="IPR032675">
    <property type="entry name" value="LRR_dom_sf"/>
</dbReference>
<dbReference type="AlphaFoldDB" id="A0AAD8NSR0"/>
<dbReference type="GO" id="GO:0005737">
    <property type="term" value="C:cytoplasm"/>
    <property type="evidence" value="ECO:0007669"/>
    <property type="project" value="TreeGrafter"/>
</dbReference>
<dbReference type="Pfam" id="PF00560">
    <property type="entry name" value="LRR_1"/>
    <property type="match status" value="1"/>
</dbReference>
<keyword evidence="2" id="KW-0677">Repeat</keyword>
<reference evidence="3" key="1">
    <citation type="journal article" date="2023" name="bioRxiv">
        <title>Improved chromosome-level genome assembly for marigold (Tagetes erecta).</title>
        <authorList>
            <person name="Jiang F."/>
            <person name="Yuan L."/>
            <person name="Wang S."/>
            <person name="Wang H."/>
            <person name="Xu D."/>
            <person name="Wang A."/>
            <person name="Fan W."/>
        </authorList>
    </citation>
    <scope>NUCLEOTIDE SEQUENCE</scope>
    <source>
        <strain evidence="3">WSJ</strain>
        <tissue evidence="3">Leaf</tissue>
    </source>
</reference>
<keyword evidence="4" id="KW-1185">Reference proteome</keyword>
<sequence>MDTTTELPKIEAIRLFSDKNDPLPHDNHHIVANMKNLRWVDWRGHHASSLPTNFPQRGLCCLTLRGGLQRQLWNGYKNLPNLKMIKIHGLNNLTTIPDFSGLKNLQRFMVYRCPLLEEIHPSIGRLEKLIFLLIEGCDNFKTLPSVKGTKNIKTLSLSKCSKLSKGGKQEASLIQNTIQYVKSFVVTCNGLEFDSICLRKLVLRHCHLGDEDMIWDAWRLPNLQELDLSWNNFSRLDVSGSKFPQLKWLDVQCCNKLIELGELPSNICVLRADYCYSLETLGDMSNCKWLWKVSFMGMNKLGADGDQKLIETMSQGNAIEHHYMSLALEHQVRQMPASSQVSRTKFVMQLPPNWYNEFCGFLIRTVIEYQEPLVTIVIEQEIDENEGECKYQNELFEHPFPPPTYIGYVSFRSLRRNTWLNLECNMISFYIGGKFEVKLVPRKRRGDHQVEKENGALGCLEFWDEERDDRKTFIVQHVTKSSINILWRPC</sequence>
<evidence type="ECO:0000256" key="1">
    <source>
        <dbReference type="ARBA" id="ARBA00022614"/>
    </source>
</evidence>
<accession>A0AAD8NSR0</accession>
<keyword evidence="1" id="KW-0433">Leucine-rich repeat</keyword>
<dbReference type="PANTHER" id="PTHR48051">
    <property type="match status" value="1"/>
</dbReference>
<dbReference type="InterPro" id="IPR001611">
    <property type="entry name" value="Leu-rich_rpt"/>
</dbReference>
<dbReference type="PANTHER" id="PTHR48051:SF46">
    <property type="entry name" value="LEUCINE RICH REPEAT-CONTAINING DOMAIN PROTEIN"/>
    <property type="match status" value="1"/>
</dbReference>
<dbReference type="Proteomes" id="UP001229421">
    <property type="component" value="Unassembled WGS sequence"/>
</dbReference>
<protein>
    <submittedName>
        <fullName evidence="3">Uncharacterized protein</fullName>
    </submittedName>
</protein>